<dbReference type="FunFam" id="3.30.70.380:FF:000001">
    <property type="entry name" value="Phenylalanine--tRNA ligase beta subunit"/>
    <property type="match status" value="1"/>
</dbReference>
<dbReference type="SUPFAM" id="SSF46955">
    <property type="entry name" value="Putative DNA-binding domain"/>
    <property type="match status" value="1"/>
</dbReference>
<evidence type="ECO:0000256" key="15">
    <source>
        <dbReference type="HAMAP-Rule" id="MF_00283"/>
    </source>
</evidence>
<dbReference type="Gene3D" id="3.50.40.10">
    <property type="entry name" value="Phenylalanyl-trna Synthetase, Chain B, domain 3"/>
    <property type="match status" value="1"/>
</dbReference>
<comment type="similarity">
    <text evidence="2 15">Belongs to the phenylalanyl-tRNA synthetase beta subunit family. Type 1 subfamily.</text>
</comment>
<evidence type="ECO:0000256" key="14">
    <source>
        <dbReference type="ARBA" id="ARBA00049255"/>
    </source>
</evidence>
<dbReference type="InterPro" id="IPR005147">
    <property type="entry name" value="tRNA_synthase_B5-dom"/>
</dbReference>
<dbReference type="GO" id="GO:0009328">
    <property type="term" value="C:phenylalanine-tRNA ligase complex"/>
    <property type="evidence" value="ECO:0007669"/>
    <property type="project" value="TreeGrafter"/>
</dbReference>
<evidence type="ECO:0000256" key="9">
    <source>
        <dbReference type="ARBA" id="ARBA00022840"/>
    </source>
</evidence>
<dbReference type="SMART" id="SM00873">
    <property type="entry name" value="B3_4"/>
    <property type="match status" value="1"/>
</dbReference>
<dbReference type="InterPro" id="IPR004532">
    <property type="entry name" value="Phe-tRNA-ligase_IIc_bsu_bact"/>
</dbReference>
<comment type="catalytic activity">
    <reaction evidence="14 15">
        <text>tRNA(Phe) + L-phenylalanine + ATP = L-phenylalanyl-tRNA(Phe) + AMP + diphosphate + H(+)</text>
        <dbReference type="Rhea" id="RHEA:19413"/>
        <dbReference type="Rhea" id="RHEA-COMP:9668"/>
        <dbReference type="Rhea" id="RHEA-COMP:9699"/>
        <dbReference type="ChEBI" id="CHEBI:15378"/>
        <dbReference type="ChEBI" id="CHEBI:30616"/>
        <dbReference type="ChEBI" id="CHEBI:33019"/>
        <dbReference type="ChEBI" id="CHEBI:58095"/>
        <dbReference type="ChEBI" id="CHEBI:78442"/>
        <dbReference type="ChEBI" id="CHEBI:78531"/>
        <dbReference type="ChEBI" id="CHEBI:456215"/>
        <dbReference type="EC" id="6.1.1.20"/>
    </reaction>
</comment>
<evidence type="ECO:0000259" key="18">
    <source>
        <dbReference type="PROSITE" id="PS51447"/>
    </source>
</evidence>
<feature type="binding site" evidence="15">
    <location>
        <position position="473"/>
    </location>
    <ligand>
        <name>Mg(2+)</name>
        <dbReference type="ChEBI" id="CHEBI:18420"/>
        <note>shared with alpha subunit</note>
    </ligand>
</feature>
<dbReference type="CDD" id="cd00769">
    <property type="entry name" value="PheRS_beta_core"/>
    <property type="match status" value="1"/>
</dbReference>
<comment type="caution">
    <text evidence="20">The sequence shown here is derived from an EMBL/GenBank/DDBJ whole genome shotgun (WGS) entry which is preliminary data.</text>
</comment>
<dbReference type="FunFam" id="3.50.40.10:FF:000001">
    <property type="entry name" value="Phenylalanine--tRNA ligase beta subunit"/>
    <property type="match status" value="1"/>
</dbReference>
<evidence type="ECO:0000256" key="12">
    <source>
        <dbReference type="ARBA" id="ARBA00022917"/>
    </source>
</evidence>
<dbReference type="PROSITE" id="PS50886">
    <property type="entry name" value="TRBD"/>
    <property type="match status" value="1"/>
</dbReference>
<evidence type="ECO:0000313" key="20">
    <source>
        <dbReference type="EMBL" id="ETK04301.1"/>
    </source>
</evidence>
<dbReference type="GO" id="GO:0005524">
    <property type="term" value="F:ATP binding"/>
    <property type="evidence" value="ECO:0007669"/>
    <property type="project" value="UniProtKB-UniRule"/>
</dbReference>
<dbReference type="NCBIfam" id="TIGR00472">
    <property type="entry name" value="pheT_bact"/>
    <property type="match status" value="1"/>
</dbReference>
<evidence type="ECO:0000256" key="7">
    <source>
        <dbReference type="ARBA" id="ARBA00022723"/>
    </source>
</evidence>
<evidence type="ECO:0000256" key="1">
    <source>
        <dbReference type="ARBA" id="ARBA00004496"/>
    </source>
</evidence>
<feature type="binding site" evidence="15">
    <location>
        <position position="467"/>
    </location>
    <ligand>
        <name>Mg(2+)</name>
        <dbReference type="ChEBI" id="CHEBI:18420"/>
        <note>shared with alpha subunit</note>
    </ligand>
</feature>
<evidence type="ECO:0000256" key="5">
    <source>
        <dbReference type="ARBA" id="ARBA00022555"/>
    </source>
</evidence>
<dbReference type="PANTHER" id="PTHR10947:SF0">
    <property type="entry name" value="PHENYLALANINE--TRNA LIGASE BETA SUBUNIT"/>
    <property type="match status" value="1"/>
</dbReference>
<dbReference type="GO" id="GO:0006432">
    <property type="term" value="P:phenylalanyl-tRNA aminoacylation"/>
    <property type="evidence" value="ECO:0007669"/>
    <property type="project" value="UniProtKB-UniRule"/>
</dbReference>
<evidence type="ECO:0000259" key="19">
    <source>
        <dbReference type="PROSITE" id="PS51483"/>
    </source>
</evidence>
<dbReference type="SUPFAM" id="SSF50249">
    <property type="entry name" value="Nucleic acid-binding proteins"/>
    <property type="match status" value="1"/>
</dbReference>
<keyword evidence="10 15" id="KW-0460">Magnesium</keyword>
<keyword evidence="8 15" id="KW-0547">Nucleotide-binding</keyword>
<dbReference type="EMBL" id="AYYC01000671">
    <property type="protein sequence ID" value="ETK04301.1"/>
    <property type="molecule type" value="Genomic_DNA"/>
</dbReference>
<dbReference type="Pfam" id="PF03484">
    <property type="entry name" value="B5"/>
    <property type="match status" value="1"/>
</dbReference>
<dbReference type="Gene3D" id="2.40.50.140">
    <property type="entry name" value="Nucleic acid-binding proteins"/>
    <property type="match status" value="1"/>
</dbReference>
<dbReference type="SUPFAM" id="SSF54991">
    <property type="entry name" value="Anticodon-binding domain of PheRS"/>
    <property type="match status" value="1"/>
</dbReference>
<keyword evidence="11 16" id="KW-0694">RNA-binding</keyword>
<dbReference type="Gene3D" id="3.30.930.10">
    <property type="entry name" value="Bira Bifunctional Protein, Domain 2"/>
    <property type="match status" value="1"/>
</dbReference>
<sequence>MNISYNWLRDYLPFDLTPDEVAAALTSIGLETGSVETVQSVRGGLAGLVTGRVLTCTAHPNSDHLHLTTVDVGGDEPLKIVCGAPNVATGQMVVVAVIGAKLYDGDKEFVIKKSKIRGEESFGMICAEDEIGVGASHDGIIVLPADTPVGLPAAEYYKVETDHVLEVDITPNRVDATSHYGVARDLAAYLQQRGTPVALQRPSTEGFGMDDPSPAIPIESVDSEGCPRYSGLTIRGVTVRESPEWLRRRLTAIGLRPINNVVDVTNYVLHELGQPLHAFDAAKIAGGRIRVRTMPAGTPFTTLDGIERTLTADDLMICDAEKPMCIGGVFGGLDSGVTASTTDVFLESACFNPTWIRRTARRFGLSTDASFRFERGLDPNGTIEVLKRAALLIREVAGGRITGEIQDVYPNKVEPYAVDITYRKIDETIGQAIPSETVKSILRSLEIEIAHETPEGLSLRVPVYRIDVRRDVDVIEDILRIYGYNNVAFDDRVQSTLSYRTPTDRSQRLESLISEQLCGAGFHEIMNNSLTRRANYEGLATMPADACVTLMNPLSADLNVMRQTLLFGGLQTIAHNINHKQRNLRFFEFGNCYTRRAEGASAEADTPLKGFEEEHRLGLWLSGTRTENSWLHADEQTSVYELKAYVENILRRLGVDEKKTVRRTFTNEIYSSGMTIETAAGRTLATFGIVDRRIARQADIDTEVSFAELSWTALMKETRQATTVFREIPKFPEVRRDLALLVDTAVTFAQIEQTAAETDRKLLRRVVLFDVYEGKNLPAGKKSYAVSFYLQDAERTLTDRRIDDLMAKLRRNLESKLGAQLR</sequence>
<proteinExistence type="inferred from homology"/>
<dbReference type="AlphaFoldDB" id="W2CCS4"/>
<dbReference type="EC" id="6.1.1.20" evidence="15"/>
<evidence type="ECO:0000256" key="10">
    <source>
        <dbReference type="ARBA" id="ARBA00022842"/>
    </source>
</evidence>
<dbReference type="InterPro" id="IPR005146">
    <property type="entry name" value="B3/B4_tRNA-bd"/>
</dbReference>
<keyword evidence="5 16" id="KW-0820">tRNA-binding</keyword>
<dbReference type="InterPro" id="IPR012340">
    <property type="entry name" value="NA-bd_OB-fold"/>
</dbReference>
<keyword evidence="9 15" id="KW-0067">ATP-binding</keyword>
<dbReference type="FunFam" id="2.40.50.140:FF:000045">
    <property type="entry name" value="Phenylalanine--tRNA ligase beta subunit"/>
    <property type="match status" value="1"/>
</dbReference>
<keyword evidence="7 15" id="KW-0479">Metal-binding</keyword>
<evidence type="ECO:0000256" key="11">
    <source>
        <dbReference type="ARBA" id="ARBA00022884"/>
    </source>
</evidence>
<keyword evidence="13 15" id="KW-0030">Aminoacyl-tRNA synthetase</keyword>
<comment type="cofactor">
    <cofactor evidence="15">
        <name>Mg(2+)</name>
        <dbReference type="ChEBI" id="CHEBI:18420"/>
    </cofactor>
    <text evidence="15">Binds 2 magnesium ions per tetramer.</text>
</comment>
<feature type="domain" description="B5" evidence="19">
    <location>
        <begin position="413"/>
        <end position="489"/>
    </location>
</feature>
<feature type="binding site" evidence="15">
    <location>
        <position position="476"/>
    </location>
    <ligand>
        <name>Mg(2+)</name>
        <dbReference type="ChEBI" id="CHEBI:18420"/>
        <note>shared with alpha subunit</note>
    </ligand>
</feature>
<keyword evidence="6 15" id="KW-0436">Ligase</keyword>
<dbReference type="InterPro" id="IPR045864">
    <property type="entry name" value="aa-tRNA-synth_II/BPL/LPL"/>
</dbReference>
<dbReference type="InterPro" id="IPR045060">
    <property type="entry name" value="Phe-tRNA-ligase_IIc_bsu"/>
</dbReference>
<evidence type="ECO:0000256" key="3">
    <source>
        <dbReference type="ARBA" id="ARBA00011209"/>
    </source>
</evidence>
<dbReference type="GO" id="GO:0000049">
    <property type="term" value="F:tRNA binding"/>
    <property type="evidence" value="ECO:0007669"/>
    <property type="project" value="UniProtKB-UniRule"/>
</dbReference>
<organism evidence="20 21">
    <name type="scientific">Tannerella sp. oral taxon BU063 isolate Cell 5</name>
    <dbReference type="NCBI Taxonomy" id="1410950"/>
    <lineage>
        <taxon>Bacteria</taxon>
        <taxon>Pseudomonadati</taxon>
        <taxon>Bacteroidota</taxon>
        <taxon>Bacteroidia</taxon>
        <taxon>Bacteroidales</taxon>
        <taxon>Tannerellaceae</taxon>
        <taxon>Tannerella</taxon>
    </lineage>
</organism>
<dbReference type="InterPro" id="IPR020825">
    <property type="entry name" value="Phe-tRNA_synthase-like_B3/B4"/>
</dbReference>
<dbReference type="InterPro" id="IPR005121">
    <property type="entry name" value="Fdx_antiC-bd"/>
</dbReference>
<dbReference type="InterPro" id="IPR033714">
    <property type="entry name" value="tRNA_bind_bactPheRS"/>
</dbReference>
<dbReference type="InterPro" id="IPR041616">
    <property type="entry name" value="PheRS_beta_core"/>
</dbReference>
<dbReference type="PROSITE" id="PS51483">
    <property type="entry name" value="B5"/>
    <property type="match status" value="1"/>
</dbReference>
<dbReference type="NCBIfam" id="NF045760">
    <property type="entry name" value="YtpR"/>
    <property type="match status" value="1"/>
</dbReference>
<comment type="subunit">
    <text evidence="3 15">Tetramer of two alpha and two beta subunits.</text>
</comment>
<evidence type="ECO:0000256" key="8">
    <source>
        <dbReference type="ARBA" id="ARBA00022741"/>
    </source>
</evidence>
<dbReference type="Gene3D" id="3.30.56.10">
    <property type="match status" value="2"/>
</dbReference>
<dbReference type="SMART" id="SM00896">
    <property type="entry name" value="FDX-ACB"/>
    <property type="match status" value="1"/>
</dbReference>
<comment type="subcellular location">
    <subcellularLocation>
        <location evidence="1 15">Cytoplasm</location>
    </subcellularLocation>
</comment>
<dbReference type="CDD" id="cd02796">
    <property type="entry name" value="tRNA_bind_bactPheRS"/>
    <property type="match status" value="1"/>
</dbReference>
<evidence type="ECO:0000256" key="6">
    <source>
        <dbReference type="ARBA" id="ARBA00022598"/>
    </source>
</evidence>
<evidence type="ECO:0000256" key="13">
    <source>
        <dbReference type="ARBA" id="ARBA00023146"/>
    </source>
</evidence>
<dbReference type="Pfam" id="PF03483">
    <property type="entry name" value="B3_4"/>
    <property type="match status" value="1"/>
</dbReference>
<protein>
    <recommendedName>
        <fullName evidence="15">Phenylalanine--tRNA ligase beta subunit</fullName>
        <ecNumber evidence="15">6.1.1.20</ecNumber>
    </recommendedName>
    <alternativeName>
        <fullName evidence="15">Phenylalanyl-tRNA synthetase beta subunit</fullName>
        <shortName evidence="15">PheRS</shortName>
    </alternativeName>
</protein>
<name>W2CCS4_9BACT</name>
<dbReference type="InterPro" id="IPR002547">
    <property type="entry name" value="tRNA-bd_dom"/>
</dbReference>
<dbReference type="InterPro" id="IPR009061">
    <property type="entry name" value="DNA-bd_dom_put_sf"/>
</dbReference>
<keyword evidence="12 15" id="KW-0648">Protein biosynthesis</keyword>
<feature type="binding site" evidence="15">
    <location>
        <position position="477"/>
    </location>
    <ligand>
        <name>Mg(2+)</name>
        <dbReference type="ChEBI" id="CHEBI:18420"/>
        <note>shared with alpha subunit</note>
    </ligand>
</feature>
<dbReference type="Pfam" id="PF17759">
    <property type="entry name" value="tRNA_synthFbeta"/>
    <property type="match status" value="1"/>
</dbReference>
<reference evidence="20 21" key="1">
    <citation type="submission" date="2013-11" db="EMBL/GenBank/DDBJ databases">
        <title>Single cell genomics of uncultured Tannerella BU063 (oral taxon 286).</title>
        <authorList>
            <person name="Beall C.J."/>
            <person name="Campbell A.G."/>
            <person name="Griffen A.L."/>
            <person name="Podar M."/>
            <person name="Leys E.J."/>
        </authorList>
    </citation>
    <scope>NUCLEOTIDE SEQUENCE [LARGE SCALE GENOMIC DNA]</scope>
    <source>
        <strain evidence="20">Cell 5</strain>
    </source>
</reference>
<keyword evidence="4 15" id="KW-0963">Cytoplasm</keyword>
<evidence type="ECO:0000313" key="21">
    <source>
        <dbReference type="Proteomes" id="UP000018872"/>
    </source>
</evidence>
<dbReference type="Pfam" id="PF03147">
    <property type="entry name" value="FDX-ACB"/>
    <property type="match status" value="1"/>
</dbReference>
<dbReference type="SMART" id="SM00874">
    <property type="entry name" value="B5"/>
    <property type="match status" value="1"/>
</dbReference>
<feature type="domain" description="FDX-ACB" evidence="18">
    <location>
        <begin position="729"/>
        <end position="822"/>
    </location>
</feature>
<evidence type="ECO:0000256" key="2">
    <source>
        <dbReference type="ARBA" id="ARBA00008653"/>
    </source>
</evidence>
<evidence type="ECO:0000259" key="17">
    <source>
        <dbReference type="PROSITE" id="PS50886"/>
    </source>
</evidence>
<dbReference type="SUPFAM" id="SSF55681">
    <property type="entry name" value="Class II aaRS and biotin synthetases"/>
    <property type="match status" value="1"/>
</dbReference>
<dbReference type="SUPFAM" id="SSF56037">
    <property type="entry name" value="PheT/TilS domain"/>
    <property type="match status" value="1"/>
</dbReference>
<dbReference type="HAMAP" id="MF_00283">
    <property type="entry name" value="Phe_tRNA_synth_beta1"/>
    <property type="match status" value="1"/>
</dbReference>
<dbReference type="GO" id="GO:0004826">
    <property type="term" value="F:phenylalanine-tRNA ligase activity"/>
    <property type="evidence" value="ECO:0007669"/>
    <property type="project" value="UniProtKB-UniRule"/>
</dbReference>
<dbReference type="InterPro" id="IPR036690">
    <property type="entry name" value="Fdx_antiC-bd_sf"/>
</dbReference>
<dbReference type="Proteomes" id="UP000018872">
    <property type="component" value="Unassembled WGS sequence"/>
</dbReference>
<accession>W2CCS4</accession>
<evidence type="ECO:0000256" key="16">
    <source>
        <dbReference type="PROSITE-ProRule" id="PRU00209"/>
    </source>
</evidence>
<gene>
    <name evidence="15" type="primary">pheT</name>
    <name evidence="20" type="ORF">T229_09850</name>
</gene>
<dbReference type="PATRIC" id="fig|1410950.3.peg.1425"/>
<dbReference type="Gene3D" id="3.30.70.380">
    <property type="entry name" value="Ferrodoxin-fold anticodon-binding domain"/>
    <property type="match status" value="1"/>
</dbReference>
<dbReference type="PANTHER" id="PTHR10947">
    <property type="entry name" value="PHENYLALANYL-TRNA SYNTHETASE BETA CHAIN AND LEUCINE-RICH REPEAT-CONTAINING PROTEIN 47"/>
    <property type="match status" value="1"/>
</dbReference>
<evidence type="ECO:0000256" key="4">
    <source>
        <dbReference type="ARBA" id="ARBA00022490"/>
    </source>
</evidence>
<dbReference type="PROSITE" id="PS51447">
    <property type="entry name" value="FDX_ACB"/>
    <property type="match status" value="1"/>
</dbReference>
<dbReference type="Pfam" id="PF01588">
    <property type="entry name" value="tRNA_bind"/>
    <property type="match status" value="1"/>
</dbReference>
<feature type="domain" description="TRNA-binding" evidence="17">
    <location>
        <begin position="42"/>
        <end position="154"/>
    </location>
</feature>
<dbReference type="GO" id="GO:0000287">
    <property type="term" value="F:magnesium ion binding"/>
    <property type="evidence" value="ECO:0007669"/>
    <property type="project" value="UniProtKB-UniRule"/>
</dbReference>